<dbReference type="EMBL" id="JXYA01000045">
    <property type="protein sequence ID" value="KJZ06733.1"/>
    <property type="molecule type" value="Genomic_DNA"/>
</dbReference>
<gene>
    <name evidence="1" type="ORF">TW77_18180</name>
</gene>
<reference evidence="1 2" key="1">
    <citation type="journal article" date="2015" name="BMC Genomics">
        <title>Genome mining reveals unlocked bioactive potential of marine Gram-negative bacteria.</title>
        <authorList>
            <person name="Machado H."/>
            <person name="Sonnenschein E.C."/>
            <person name="Melchiorsen J."/>
            <person name="Gram L."/>
        </authorList>
    </citation>
    <scope>NUCLEOTIDE SEQUENCE [LARGE SCALE GENOMIC DNA]</scope>
    <source>
        <strain evidence="1 2">S2471</strain>
    </source>
</reference>
<accession>A0A0F4QG87</accession>
<keyword evidence="2" id="KW-1185">Reference proteome</keyword>
<proteinExistence type="predicted"/>
<protein>
    <recommendedName>
        <fullName evidence="3">Lipoprotein</fullName>
    </recommendedName>
</protein>
<organism evidence="1 2">
    <name type="scientific">Pseudoalteromonas rubra</name>
    <dbReference type="NCBI Taxonomy" id="43658"/>
    <lineage>
        <taxon>Bacteria</taxon>
        <taxon>Pseudomonadati</taxon>
        <taxon>Pseudomonadota</taxon>
        <taxon>Gammaproteobacteria</taxon>
        <taxon>Alteromonadales</taxon>
        <taxon>Pseudoalteromonadaceae</taxon>
        <taxon>Pseudoalteromonas</taxon>
    </lineage>
</organism>
<dbReference type="PATRIC" id="fig|43658.5.peg.3841"/>
<evidence type="ECO:0008006" key="3">
    <source>
        <dbReference type="Google" id="ProtNLM"/>
    </source>
</evidence>
<dbReference type="Pfam" id="PF19795">
    <property type="entry name" value="DUF6279"/>
    <property type="match status" value="1"/>
</dbReference>
<evidence type="ECO:0000313" key="1">
    <source>
        <dbReference type="EMBL" id="KJZ06733.1"/>
    </source>
</evidence>
<comment type="caution">
    <text evidence="1">The sequence shown here is derived from an EMBL/GenBank/DDBJ whole genome shotgun (WGS) entry which is preliminary data.</text>
</comment>
<dbReference type="PROSITE" id="PS51257">
    <property type="entry name" value="PROKAR_LIPOPROTEIN"/>
    <property type="match status" value="1"/>
</dbReference>
<dbReference type="Proteomes" id="UP000033452">
    <property type="component" value="Unassembled WGS sequence"/>
</dbReference>
<dbReference type="AlphaFoldDB" id="A0A0F4QG87"/>
<dbReference type="OrthoDB" id="5767052at2"/>
<dbReference type="InterPro" id="IPR016875">
    <property type="entry name" value="UCP028200"/>
</dbReference>
<dbReference type="PIRSF" id="PIRSF028200">
    <property type="entry name" value="UCP028200"/>
    <property type="match status" value="1"/>
</dbReference>
<dbReference type="RefSeq" id="WP_046006401.1">
    <property type="nucleotide sequence ID" value="NZ_JXYA01000045.1"/>
</dbReference>
<evidence type="ECO:0000313" key="2">
    <source>
        <dbReference type="Proteomes" id="UP000033452"/>
    </source>
</evidence>
<name>A0A0F4QG87_9GAMM</name>
<sequence>MRKLLMVLALLTMTGCSTKFIYKNADWLSYWYLDDYISLTDEQEEQFDTRLGAWLAWHKTQELTRYAEQLTALKSDIENNKITLVRIEYHQAQMLAHWHRLRAKVVPDLVEMAPMLSEAQASELFDALAEGEAERAEKRSKRSEQKKHKRWLKERKKNLKRWIGRLSAEQESRIAQLYDQQSSTADLWSDYRTRYQGALRALFAQPERGDAFKARLSELLMAPEQFRSEQLNQVNEQNRKANHQYLLDVYQSLSDKQKKRLISELEEVIEDIESLAQDD</sequence>